<evidence type="ECO:0000313" key="6">
    <source>
        <dbReference type="Proteomes" id="UP000215771"/>
    </source>
</evidence>
<dbReference type="PANTHER" id="PTHR43575:SF1">
    <property type="entry name" value="PROTEIN ABCI7, CHLOROPLASTIC"/>
    <property type="match status" value="1"/>
</dbReference>
<sequence length="390" mass="42297">MTVSVDPVQNATPHNNKGDLFQSFTVDDFPVPGGRDEVWRFISLRRLRGLHNGKFADAAKAQVKIDAPEAVSVEEVAIDDDRLKVVGGAVDRVAAQAWSSAKSGYIVSIPADTELDEDVTITVTGAGEDVTTFGNILVESGTHSKANVILRYEGTGTHADNVNWHIGEGSRVHAIVDAEWNSDAVHIGQQSVLVERDATLRHHVATFGGEVVRITPRVKFAAPGGDAELTGVYFADAGQYIENRMLVDHSVPNCRSNVLYKGALQGDKQSSLPEARTCWVGDVLIRSDAKGTDTYETNRNLVLTDGARADAIPNLEIETGEIAGAGHAATVGRFDDEQLFYLRSRGIPEDEATRLIIRGFFNEVLNQIPVESVRDELIARVAGELERSNS</sequence>
<dbReference type="SUPFAM" id="SSF101960">
    <property type="entry name" value="Stabilizer of iron transporter SufD"/>
    <property type="match status" value="1"/>
</dbReference>
<dbReference type="EMBL" id="NSGP01000004">
    <property type="protein sequence ID" value="PAT10925.1"/>
    <property type="molecule type" value="Genomic_DNA"/>
</dbReference>
<proteinExistence type="inferred from homology"/>
<evidence type="ECO:0000313" key="5">
    <source>
        <dbReference type="EMBL" id="PAT10925.1"/>
    </source>
</evidence>
<organism evidence="3 6">
    <name type="scientific">Corynebacterium hadale</name>
    <dbReference type="NCBI Taxonomy" id="2026255"/>
    <lineage>
        <taxon>Bacteria</taxon>
        <taxon>Bacillati</taxon>
        <taxon>Actinomycetota</taxon>
        <taxon>Actinomycetes</taxon>
        <taxon>Mycobacteriales</taxon>
        <taxon>Corynebacteriaceae</taxon>
        <taxon>Corynebacterium</taxon>
    </lineage>
</organism>
<accession>A0A269PDZ5</accession>
<gene>
    <name evidence="3" type="primary">sufD</name>
    <name evidence="3" type="ORF">CIG21_05130</name>
    <name evidence="5" type="ORF">CKJ80_04165</name>
    <name evidence="4" type="ORF">CKJ81_09590</name>
</gene>
<name>A0A269PDZ5_9CORY</name>
<reference evidence="7 8" key="1">
    <citation type="submission" date="2017-08" db="EMBL/GenBank/DDBJ databases">
        <title>Whole genome sequences of 6 clinical strains closest to Corynebacterium imitans.</title>
        <authorList>
            <person name="Bernier A.-M."/>
            <person name="Burdz T."/>
            <person name="Bernard K."/>
        </authorList>
    </citation>
    <scope>NUCLEOTIDE SEQUENCE [LARGE SCALE GENOMIC DNA]</scope>
    <source>
        <strain evidence="5 7">NML92-0415</strain>
        <strain evidence="4 8">NML93-0607</strain>
    </source>
</reference>
<dbReference type="InterPro" id="IPR000825">
    <property type="entry name" value="SUF_FeS_clus_asmbl_SufBD_core"/>
</dbReference>
<dbReference type="Proteomes" id="UP000218281">
    <property type="component" value="Unassembled WGS sequence"/>
</dbReference>
<comment type="similarity">
    <text evidence="1">Belongs to the iron-sulfur cluster assembly SufBD family.</text>
</comment>
<feature type="domain" description="SUF system FeS cluster assembly SufBD core" evidence="2">
    <location>
        <begin position="127"/>
        <end position="360"/>
    </location>
</feature>
<dbReference type="Proteomes" id="UP000215771">
    <property type="component" value="Unassembled WGS sequence"/>
</dbReference>
<dbReference type="InterPro" id="IPR037284">
    <property type="entry name" value="SUF_FeS_clus_asmbl_SufBD_sf"/>
</dbReference>
<dbReference type="RefSeq" id="WP_095276487.1">
    <property type="nucleotide sequence ID" value="NZ_CP047655.1"/>
</dbReference>
<reference evidence="3 6" key="2">
    <citation type="submission" date="2017-08" db="EMBL/GenBank/DDBJ databases">
        <authorList>
            <person name="de Groot N.N."/>
        </authorList>
    </citation>
    <scope>NUCLEOTIDE SEQUENCE [LARGE SCALE GENOMIC DNA]</scope>
    <source>
        <strain evidence="3 6">NBT06-6</strain>
    </source>
</reference>
<dbReference type="AlphaFoldDB" id="A0A269PDZ5"/>
<dbReference type="EMBL" id="NQMQ01000010">
    <property type="protein sequence ID" value="PAJ70230.1"/>
    <property type="molecule type" value="Genomic_DNA"/>
</dbReference>
<dbReference type="Proteomes" id="UP000218041">
    <property type="component" value="Unassembled WGS sequence"/>
</dbReference>
<dbReference type="NCBIfam" id="TIGR01981">
    <property type="entry name" value="sufD"/>
    <property type="match status" value="1"/>
</dbReference>
<evidence type="ECO:0000313" key="4">
    <source>
        <dbReference type="EMBL" id="PAT05407.1"/>
    </source>
</evidence>
<dbReference type="EMBL" id="NSGO01000009">
    <property type="protein sequence ID" value="PAT05407.1"/>
    <property type="molecule type" value="Genomic_DNA"/>
</dbReference>
<keyword evidence="8" id="KW-1185">Reference proteome</keyword>
<evidence type="ECO:0000313" key="3">
    <source>
        <dbReference type="EMBL" id="PAJ70230.1"/>
    </source>
</evidence>
<dbReference type="InterPro" id="IPR011542">
    <property type="entry name" value="SUF_FeS_clus_asmbl_SufD"/>
</dbReference>
<evidence type="ECO:0000313" key="7">
    <source>
        <dbReference type="Proteomes" id="UP000218041"/>
    </source>
</evidence>
<dbReference type="GO" id="GO:0016226">
    <property type="term" value="P:iron-sulfur cluster assembly"/>
    <property type="evidence" value="ECO:0007669"/>
    <property type="project" value="InterPro"/>
</dbReference>
<dbReference type="Pfam" id="PF01458">
    <property type="entry name" value="SUFBD_core"/>
    <property type="match status" value="1"/>
</dbReference>
<evidence type="ECO:0000259" key="2">
    <source>
        <dbReference type="Pfam" id="PF01458"/>
    </source>
</evidence>
<evidence type="ECO:0000256" key="1">
    <source>
        <dbReference type="ARBA" id="ARBA00043967"/>
    </source>
</evidence>
<dbReference type="InterPro" id="IPR055346">
    <property type="entry name" value="Fe-S_cluster_assembly_SufBD"/>
</dbReference>
<dbReference type="PANTHER" id="PTHR43575">
    <property type="entry name" value="PROTEIN ABCI7, CHLOROPLASTIC"/>
    <property type="match status" value="1"/>
</dbReference>
<comment type="caution">
    <text evidence="3">The sequence shown here is derived from an EMBL/GenBank/DDBJ whole genome shotgun (WGS) entry which is preliminary data.</text>
</comment>
<evidence type="ECO:0000313" key="8">
    <source>
        <dbReference type="Proteomes" id="UP000218281"/>
    </source>
</evidence>
<protein>
    <submittedName>
        <fullName evidence="3">Fe-S cluster assembly protein SufD</fullName>
    </submittedName>
</protein>